<dbReference type="AlphaFoldDB" id="A0A520N0K4"/>
<organism evidence="1 2">
    <name type="scientific">SAR86 cluster bacterium</name>
    <dbReference type="NCBI Taxonomy" id="2030880"/>
    <lineage>
        <taxon>Bacteria</taxon>
        <taxon>Pseudomonadati</taxon>
        <taxon>Pseudomonadota</taxon>
        <taxon>Gammaproteobacteria</taxon>
        <taxon>SAR86 cluster</taxon>
    </lineage>
</organism>
<accession>A0A520N0K4</accession>
<evidence type="ECO:0000313" key="1">
    <source>
        <dbReference type="EMBL" id="RZO26953.1"/>
    </source>
</evidence>
<sequence length="215" mass="24418">MNRVLLFLSLLIVLSLTTIYLLPISGLISYFDKNNDISYSSAEGNVIAGKINLLKYKSLIIDEVSYSNNFSLSEVKSSMKFSGAVQGEGIIKYRYDDNFFEISDSNFNFVFNNNIIGKILMNIKTVSEIKINHLSCLSGRAIGTIKNPLNDELVEINLECLNDQIIIFQTLDRDKINLGRIESNNTNVKLILSLDNLIQDLPFYLNDEIELKLFR</sequence>
<protein>
    <recommendedName>
        <fullName evidence="3">General secretion pathway protein N</fullName>
    </recommendedName>
</protein>
<proteinExistence type="predicted"/>
<evidence type="ECO:0000313" key="2">
    <source>
        <dbReference type="Proteomes" id="UP000315825"/>
    </source>
</evidence>
<dbReference type="EMBL" id="SHBE01000002">
    <property type="protein sequence ID" value="RZO26953.1"/>
    <property type="molecule type" value="Genomic_DNA"/>
</dbReference>
<dbReference type="Proteomes" id="UP000315825">
    <property type="component" value="Unassembled WGS sequence"/>
</dbReference>
<evidence type="ECO:0008006" key="3">
    <source>
        <dbReference type="Google" id="ProtNLM"/>
    </source>
</evidence>
<comment type="caution">
    <text evidence="1">The sequence shown here is derived from an EMBL/GenBank/DDBJ whole genome shotgun (WGS) entry which is preliminary data.</text>
</comment>
<name>A0A520N0K4_9GAMM</name>
<reference evidence="1 2" key="1">
    <citation type="submission" date="2019-02" db="EMBL/GenBank/DDBJ databases">
        <title>Prokaryotic population dynamics and viral predation in marine succession experiment using metagenomics: the confinement effect.</title>
        <authorList>
            <person name="Haro-Moreno J.M."/>
            <person name="Rodriguez-Valera F."/>
            <person name="Lopez-Perez M."/>
        </authorList>
    </citation>
    <scope>NUCLEOTIDE SEQUENCE [LARGE SCALE GENOMIC DNA]</scope>
    <source>
        <strain evidence="1">MED-G159</strain>
    </source>
</reference>
<gene>
    <name evidence="1" type="ORF">EVA92_02050</name>
</gene>